<sequence>MKTPHRLCVFLLVIRLLHSTPVSRVLRTDCRHGGVSTKPFYIGTTHLQCMLKTGINMALSPPLNGRKRRALQVPEIDMSHSYLSYENVLLEFGLNGTRIEYQGYPMFSESCPSAYLPVPAGFSYLSVDCIVKCAKNYHIQFGNYKIFSNNCNTFTNIMLDILCHEIRCPYWCR</sequence>
<protein>
    <recommendedName>
        <fullName evidence="4">PPPDE domain-containing protein</fullName>
    </recommendedName>
</protein>
<evidence type="ECO:0000313" key="3">
    <source>
        <dbReference type="Proteomes" id="UP000005408"/>
    </source>
</evidence>
<keyword evidence="3" id="KW-1185">Reference proteome</keyword>
<evidence type="ECO:0000313" key="2">
    <source>
        <dbReference type="EnsemblMetazoa" id="G14418.1:cds"/>
    </source>
</evidence>
<dbReference type="Proteomes" id="UP000005408">
    <property type="component" value="Unassembled WGS sequence"/>
</dbReference>
<reference evidence="2" key="1">
    <citation type="submission" date="2022-08" db="UniProtKB">
        <authorList>
            <consortium name="EnsemblMetazoa"/>
        </authorList>
    </citation>
    <scope>IDENTIFICATION</scope>
    <source>
        <strain evidence="2">05x7-T-G4-1.051#20</strain>
    </source>
</reference>
<accession>A0A8W8IJN2</accession>
<evidence type="ECO:0008006" key="4">
    <source>
        <dbReference type="Google" id="ProtNLM"/>
    </source>
</evidence>
<keyword evidence="1" id="KW-0732">Signal</keyword>
<proteinExistence type="predicted"/>
<dbReference type="EnsemblMetazoa" id="G14418.1">
    <property type="protein sequence ID" value="G14418.1:cds"/>
    <property type="gene ID" value="G14418"/>
</dbReference>
<name>A0A8W8IJN2_MAGGI</name>
<feature type="signal peptide" evidence="1">
    <location>
        <begin position="1"/>
        <end position="19"/>
    </location>
</feature>
<organism evidence="2 3">
    <name type="scientific">Magallana gigas</name>
    <name type="common">Pacific oyster</name>
    <name type="synonym">Crassostrea gigas</name>
    <dbReference type="NCBI Taxonomy" id="29159"/>
    <lineage>
        <taxon>Eukaryota</taxon>
        <taxon>Metazoa</taxon>
        <taxon>Spiralia</taxon>
        <taxon>Lophotrochozoa</taxon>
        <taxon>Mollusca</taxon>
        <taxon>Bivalvia</taxon>
        <taxon>Autobranchia</taxon>
        <taxon>Pteriomorphia</taxon>
        <taxon>Ostreida</taxon>
        <taxon>Ostreoidea</taxon>
        <taxon>Ostreidae</taxon>
        <taxon>Magallana</taxon>
    </lineage>
</organism>
<dbReference type="AlphaFoldDB" id="A0A8W8IJN2"/>
<feature type="chain" id="PRO_5036485236" description="PPPDE domain-containing protein" evidence="1">
    <location>
        <begin position="20"/>
        <end position="173"/>
    </location>
</feature>
<evidence type="ECO:0000256" key="1">
    <source>
        <dbReference type="SAM" id="SignalP"/>
    </source>
</evidence>